<proteinExistence type="predicted"/>
<protein>
    <submittedName>
        <fullName evidence="3">LLM class flavin-dependent oxidoreductase</fullName>
    </submittedName>
</protein>
<reference evidence="3" key="1">
    <citation type="journal article" date="2020" name="mSystems">
        <title>Genome- and Community-Level Interaction Insights into Carbon Utilization and Element Cycling Functions of Hydrothermarchaeota in Hydrothermal Sediment.</title>
        <authorList>
            <person name="Zhou Z."/>
            <person name="Liu Y."/>
            <person name="Xu W."/>
            <person name="Pan J."/>
            <person name="Luo Z.H."/>
            <person name="Li M."/>
        </authorList>
    </citation>
    <scope>NUCLEOTIDE SEQUENCE [LARGE SCALE GENOMIC DNA]</scope>
    <source>
        <strain evidence="3">SpSt-1056</strain>
    </source>
</reference>
<dbReference type="SUPFAM" id="SSF51679">
    <property type="entry name" value="Bacterial luciferase-like"/>
    <property type="match status" value="1"/>
</dbReference>
<dbReference type="GO" id="GO:0016705">
    <property type="term" value="F:oxidoreductase activity, acting on paired donors, with incorporation or reduction of molecular oxygen"/>
    <property type="evidence" value="ECO:0007669"/>
    <property type="project" value="InterPro"/>
</dbReference>
<dbReference type="InterPro" id="IPR011251">
    <property type="entry name" value="Luciferase-like_dom"/>
</dbReference>
<dbReference type="PANTHER" id="PTHR43244:SF1">
    <property type="entry name" value="5,10-METHYLENETETRAHYDROMETHANOPTERIN REDUCTASE"/>
    <property type="match status" value="1"/>
</dbReference>
<evidence type="ECO:0000259" key="2">
    <source>
        <dbReference type="Pfam" id="PF00296"/>
    </source>
</evidence>
<dbReference type="AlphaFoldDB" id="A0A7C5QEW5"/>
<dbReference type="InterPro" id="IPR050564">
    <property type="entry name" value="F420-G6PD/mer"/>
</dbReference>
<dbReference type="EMBL" id="DRWN01000051">
    <property type="protein sequence ID" value="HHK68732.1"/>
    <property type="molecule type" value="Genomic_DNA"/>
</dbReference>
<evidence type="ECO:0000313" key="3">
    <source>
        <dbReference type="EMBL" id="HHK68732.1"/>
    </source>
</evidence>
<keyword evidence="1" id="KW-0560">Oxidoreductase</keyword>
<feature type="domain" description="Luciferase-like" evidence="2">
    <location>
        <begin position="13"/>
        <end position="267"/>
    </location>
</feature>
<sequence length="297" mass="32639">MVKVSVAVEGDKTLTTYLEVASQMDGRGFYSLQFYEHVPYRPAWALAFSVAYHVRMLKLGPVTVPARLYSPKANARFLALLDAISPGGVLGVSRGAYMDGEKARLREVVETVEKIVDEYRRITWSTGGEPEIYVGTSGPLLAKTAASCQAVKAIVVDNLANPDYVRRLRQVIDQAGRRDLQLVARPFTCISVNGEDVETECLKELKKYLPDLVGDSPMVAAAGLRYEELRSDDPENERKMLESFAVCGDVEQVLEKTAKLVEAGADHICYGHPLSNQPVEAVKLIAGKIIPYFAGRG</sequence>
<gene>
    <name evidence="3" type="ORF">ENM11_06235</name>
</gene>
<evidence type="ECO:0000256" key="1">
    <source>
        <dbReference type="ARBA" id="ARBA00023002"/>
    </source>
</evidence>
<name>A0A7C5QEW5_CALS0</name>
<dbReference type="InterPro" id="IPR036661">
    <property type="entry name" value="Luciferase-like_sf"/>
</dbReference>
<organism evidence="3">
    <name type="scientific">Caldiarchaeum subterraneum</name>
    <dbReference type="NCBI Taxonomy" id="311458"/>
    <lineage>
        <taxon>Archaea</taxon>
        <taxon>Nitrososphaerota</taxon>
        <taxon>Candidatus Caldarchaeales</taxon>
        <taxon>Candidatus Caldarchaeaceae</taxon>
        <taxon>Candidatus Caldarchaeum</taxon>
    </lineage>
</organism>
<dbReference type="Gene3D" id="3.20.20.30">
    <property type="entry name" value="Luciferase-like domain"/>
    <property type="match status" value="1"/>
</dbReference>
<dbReference type="PANTHER" id="PTHR43244">
    <property type="match status" value="1"/>
</dbReference>
<dbReference type="Pfam" id="PF00296">
    <property type="entry name" value="Bac_luciferase"/>
    <property type="match status" value="1"/>
</dbReference>
<comment type="caution">
    <text evidence="3">The sequence shown here is derived from an EMBL/GenBank/DDBJ whole genome shotgun (WGS) entry which is preliminary data.</text>
</comment>
<accession>A0A7C5QEW5</accession>